<evidence type="ECO:0000256" key="15">
    <source>
        <dbReference type="PIRSR" id="PIRSR006769-2"/>
    </source>
</evidence>
<dbReference type="AlphaFoldDB" id="A0A5S9F2Y5"/>
<evidence type="ECO:0000256" key="16">
    <source>
        <dbReference type="PIRSR" id="PIRSR006769-3"/>
    </source>
</evidence>
<keyword evidence="11 13" id="KW-0560">Oxidoreductase</keyword>
<evidence type="ECO:0000259" key="17">
    <source>
        <dbReference type="PROSITE" id="PS51747"/>
    </source>
</evidence>
<comment type="function">
    <text evidence="1 13">Converts 2,5-diamino-6-(ribosylamino)-4(3h)-pyrimidinone 5'-phosphate into 5-amino-6-(ribosylamino)-2,4(1h,3h)-pyrimidinedione 5'-phosphate.</text>
</comment>
<evidence type="ECO:0000313" key="18">
    <source>
        <dbReference type="EMBL" id="BBM82602.1"/>
    </source>
</evidence>
<feature type="binding site" evidence="15">
    <location>
        <position position="221"/>
    </location>
    <ligand>
        <name>NADP(+)</name>
        <dbReference type="ChEBI" id="CHEBI:58349"/>
    </ligand>
</feature>
<comment type="similarity">
    <text evidence="4 13">In the N-terminal section; belongs to the cytidine and deoxycytidylate deaminase family.</text>
</comment>
<dbReference type="EMBL" id="AP019860">
    <property type="protein sequence ID" value="BBM82602.1"/>
    <property type="molecule type" value="Genomic_DNA"/>
</dbReference>
<dbReference type="SUPFAM" id="SSF53927">
    <property type="entry name" value="Cytidine deaminase-like"/>
    <property type="match status" value="1"/>
</dbReference>
<keyword evidence="7 13" id="KW-0479">Metal-binding</keyword>
<dbReference type="FunFam" id="3.40.140.10:FF:000025">
    <property type="entry name" value="Riboflavin biosynthesis protein RibD"/>
    <property type="match status" value="1"/>
</dbReference>
<feature type="binding site" evidence="15">
    <location>
        <begin position="288"/>
        <end position="294"/>
    </location>
    <ligand>
        <name>NADP(+)</name>
        <dbReference type="ChEBI" id="CHEBI:58349"/>
    </ligand>
</feature>
<comment type="catalytic activity">
    <reaction evidence="13">
        <text>5-amino-6-(5-phospho-D-ribitylamino)uracil + NADP(+) = 5-amino-6-(5-phospho-D-ribosylamino)uracil + NADPH + H(+)</text>
        <dbReference type="Rhea" id="RHEA:17845"/>
        <dbReference type="ChEBI" id="CHEBI:15378"/>
        <dbReference type="ChEBI" id="CHEBI:57783"/>
        <dbReference type="ChEBI" id="CHEBI:58349"/>
        <dbReference type="ChEBI" id="CHEBI:58421"/>
        <dbReference type="ChEBI" id="CHEBI:58453"/>
        <dbReference type="EC" id="1.1.1.193"/>
    </reaction>
</comment>
<keyword evidence="9 13" id="KW-0862">Zinc</keyword>
<dbReference type="OrthoDB" id="9800865at2"/>
<feature type="binding site" evidence="16">
    <location>
        <position position="73"/>
    </location>
    <ligand>
        <name>Zn(2+)</name>
        <dbReference type="ChEBI" id="CHEBI:29105"/>
        <note>catalytic</note>
    </ligand>
</feature>
<feature type="binding site" evidence="15">
    <location>
        <position position="202"/>
    </location>
    <ligand>
        <name>substrate</name>
    </ligand>
</feature>
<reference evidence="18 19" key="1">
    <citation type="submission" date="2019-08" db="EMBL/GenBank/DDBJ databases">
        <title>Complete genome sequence of Candidatus Uab amorphum.</title>
        <authorList>
            <person name="Shiratori T."/>
            <person name="Suzuki S."/>
            <person name="Kakizawa Y."/>
            <person name="Ishida K."/>
        </authorList>
    </citation>
    <scope>NUCLEOTIDE SEQUENCE [LARGE SCALE GENOMIC DNA]</scope>
    <source>
        <strain evidence="18 19">SRT547</strain>
    </source>
</reference>
<dbReference type="NCBIfam" id="TIGR00227">
    <property type="entry name" value="ribD_Cterm"/>
    <property type="match status" value="1"/>
</dbReference>
<dbReference type="InterPro" id="IPR002734">
    <property type="entry name" value="RibDG_C"/>
</dbReference>
<keyword evidence="8 13" id="KW-0378">Hydrolase</keyword>
<dbReference type="GO" id="GO:0008835">
    <property type="term" value="F:diaminohydroxyphosphoribosylaminopyrimidine deaminase activity"/>
    <property type="evidence" value="ECO:0007669"/>
    <property type="project" value="UniProtKB-EC"/>
</dbReference>
<dbReference type="PANTHER" id="PTHR38011">
    <property type="entry name" value="DIHYDROFOLATE REDUCTASE FAMILY PROTEIN (AFU_ORTHOLOGUE AFUA_8G06820)"/>
    <property type="match status" value="1"/>
</dbReference>
<keyword evidence="10 13" id="KW-0521">NADP</keyword>
<dbReference type="InterPro" id="IPR011549">
    <property type="entry name" value="RibD_C"/>
</dbReference>
<comment type="cofactor">
    <cofactor evidence="13 16">
        <name>Zn(2+)</name>
        <dbReference type="ChEBI" id="CHEBI:29105"/>
    </cofactor>
    <text evidence="13 16">Binds 1 zinc ion.</text>
</comment>
<evidence type="ECO:0000256" key="10">
    <source>
        <dbReference type="ARBA" id="ARBA00022857"/>
    </source>
</evidence>
<feature type="binding site" evidence="15">
    <location>
        <position position="198"/>
    </location>
    <ligand>
        <name>NADP(+)</name>
        <dbReference type="ChEBI" id="CHEBI:58349"/>
    </ligand>
</feature>
<dbReference type="Pfam" id="PF01872">
    <property type="entry name" value="RibD_C"/>
    <property type="match status" value="1"/>
</dbReference>
<dbReference type="PROSITE" id="PS00903">
    <property type="entry name" value="CYT_DCMP_DEAMINASES_1"/>
    <property type="match status" value="1"/>
</dbReference>
<evidence type="ECO:0000256" key="4">
    <source>
        <dbReference type="ARBA" id="ARBA00005259"/>
    </source>
</evidence>
<proteinExistence type="inferred from homology"/>
<keyword evidence="19" id="KW-1185">Reference proteome</keyword>
<dbReference type="GO" id="GO:0009231">
    <property type="term" value="P:riboflavin biosynthetic process"/>
    <property type="evidence" value="ECO:0007669"/>
    <property type="project" value="UniProtKB-UniPathway"/>
</dbReference>
<dbReference type="InterPro" id="IPR016193">
    <property type="entry name" value="Cytidine_deaminase-like"/>
</dbReference>
<comment type="similarity">
    <text evidence="5 13">In the C-terminal section; belongs to the HTP reductase family.</text>
</comment>
<keyword evidence="6 13" id="KW-0686">Riboflavin biosynthesis</keyword>
<evidence type="ECO:0000256" key="12">
    <source>
        <dbReference type="ARBA" id="ARBA00023268"/>
    </source>
</evidence>
<dbReference type="InterPro" id="IPR016192">
    <property type="entry name" value="APOBEC/CMP_deaminase_Zn-bd"/>
</dbReference>
<feature type="binding site" evidence="15">
    <location>
        <position position="194"/>
    </location>
    <ligand>
        <name>NADP(+)</name>
        <dbReference type="ChEBI" id="CHEBI:58349"/>
    </ligand>
</feature>
<evidence type="ECO:0000256" key="13">
    <source>
        <dbReference type="PIRNR" id="PIRNR006769"/>
    </source>
</evidence>
<feature type="binding site" evidence="16">
    <location>
        <position position="48"/>
    </location>
    <ligand>
        <name>Zn(2+)</name>
        <dbReference type="ChEBI" id="CHEBI:29105"/>
        <note>catalytic</note>
    </ligand>
</feature>
<dbReference type="PIRSF" id="PIRSF006769">
    <property type="entry name" value="RibD"/>
    <property type="match status" value="1"/>
</dbReference>
<comment type="pathway">
    <text evidence="3 13">Cofactor biosynthesis; riboflavin biosynthesis; 5-amino-6-(D-ribitylamino)uracil from GTP: step 3/4.</text>
</comment>
<evidence type="ECO:0000256" key="5">
    <source>
        <dbReference type="ARBA" id="ARBA00007417"/>
    </source>
</evidence>
<evidence type="ECO:0000256" key="9">
    <source>
        <dbReference type="ARBA" id="ARBA00022833"/>
    </source>
</evidence>
<feature type="binding site" evidence="16">
    <location>
        <position position="82"/>
    </location>
    <ligand>
        <name>Zn(2+)</name>
        <dbReference type="ChEBI" id="CHEBI:29105"/>
        <note>catalytic</note>
    </ligand>
</feature>
<feature type="domain" description="CMP/dCMP-type deaminase" evidence="17">
    <location>
        <begin position="1"/>
        <end position="120"/>
    </location>
</feature>
<dbReference type="GO" id="GO:0008703">
    <property type="term" value="F:5-amino-6-(5-phosphoribosylamino)uracil reductase activity"/>
    <property type="evidence" value="ECO:0007669"/>
    <property type="project" value="UniProtKB-EC"/>
</dbReference>
<dbReference type="GO" id="GO:0050661">
    <property type="term" value="F:NADP binding"/>
    <property type="evidence" value="ECO:0007669"/>
    <property type="project" value="InterPro"/>
</dbReference>
<dbReference type="Gene3D" id="3.40.140.10">
    <property type="entry name" value="Cytidine Deaminase, domain 2"/>
    <property type="match status" value="1"/>
</dbReference>
<evidence type="ECO:0000256" key="8">
    <source>
        <dbReference type="ARBA" id="ARBA00022801"/>
    </source>
</evidence>
<dbReference type="PANTHER" id="PTHR38011:SF7">
    <property type="entry name" value="2,5-DIAMINO-6-RIBOSYLAMINO-4(3H)-PYRIMIDINONE 5'-PHOSPHATE REDUCTASE"/>
    <property type="match status" value="1"/>
</dbReference>
<dbReference type="InterPro" id="IPR004794">
    <property type="entry name" value="Eubact_RibD"/>
</dbReference>
<name>A0A5S9F2Y5_UABAM</name>
<accession>A0A5S9F2Y5</accession>
<evidence type="ECO:0000256" key="7">
    <source>
        <dbReference type="ARBA" id="ARBA00022723"/>
    </source>
</evidence>
<dbReference type="SUPFAM" id="SSF53597">
    <property type="entry name" value="Dihydrofolate reductase-like"/>
    <property type="match status" value="1"/>
</dbReference>
<evidence type="ECO:0000256" key="6">
    <source>
        <dbReference type="ARBA" id="ARBA00022619"/>
    </source>
</evidence>
<dbReference type="NCBIfam" id="TIGR00326">
    <property type="entry name" value="eubact_ribD"/>
    <property type="match status" value="1"/>
</dbReference>
<dbReference type="PROSITE" id="PS51747">
    <property type="entry name" value="CYT_DCMP_DEAMINASES_2"/>
    <property type="match status" value="1"/>
</dbReference>
<feature type="binding site" evidence="15">
    <location>
        <position position="182"/>
    </location>
    <ligand>
        <name>substrate</name>
    </ligand>
</feature>
<evidence type="ECO:0000256" key="2">
    <source>
        <dbReference type="ARBA" id="ARBA00004882"/>
    </source>
</evidence>
<organism evidence="18 19">
    <name type="scientific">Uabimicrobium amorphum</name>
    <dbReference type="NCBI Taxonomy" id="2596890"/>
    <lineage>
        <taxon>Bacteria</taxon>
        <taxon>Pseudomonadati</taxon>
        <taxon>Planctomycetota</taxon>
        <taxon>Candidatus Uabimicrobiia</taxon>
        <taxon>Candidatus Uabimicrobiales</taxon>
        <taxon>Candidatus Uabimicrobiaceae</taxon>
        <taxon>Candidatus Uabimicrobium</taxon>
    </lineage>
</organism>
<evidence type="ECO:0000256" key="3">
    <source>
        <dbReference type="ARBA" id="ARBA00004910"/>
    </source>
</evidence>
<evidence type="ECO:0000256" key="1">
    <source>
        <dbReference type="ARBA" id="ARBA00002151"/>
    </source>
</evidence>
<feature type="binding site" evidence="15">
    <location>
        <position position="168"/>
    </location>
    <ligand>
        <name>NADP(+)</name>
        <dbReference type="ChEBI" id="CHEBI:58349"/>
    </ligand>
</feature>
<sequence length="360" mass="38920">MSQFMLRALELAEKARGKTSPNPMVGAVIVRDGAIVGEGFHLRAGEHHAEIIALEQAGENARGATLYINLEPCCHYGKTPPCTDAIIAAGIRQVHMAILDPNPLVQGKGKRILEEAGIETSVGCCAQQALQLNEVFCYWIEHKLPFVIAKFAMSLDGKIATKTGHSRWISSQESRLFGHRIRNEIDAIIVGANTVKKDNPMLTTRLENTEVQHPIRVVIDSKGGLPHEAKIFSDGLPGQTILATTIPQRFPKNVEVMVLPQSDQGVCTNALLKELGKRGITSVLLEGGGTILSSFLANNHVNKILAFIAPMIIGGKEAPSPVAGEGINYIEEAFVLKDLQVSRLAGDILISGYCKRGENV</sequence>
<dbReference type="CDD" id="cd01284">
    <property type="entry name" value="Riboflavin_deaminase-reductase"/>
    <property type="match status" value="1"/>
</dbReference>
<dbReference type="Pfam" id="PF00383">
    <property type="entry name" value="dCMP_cyt_deam_1"/>
    <property type="match status" value="1"/>
</dbReference>
<gene>
    <name evidence="18" type="ORF">UABAM_00945</name>
</gene>
<dbReference type="GO" id="GO:0008270">
    <property type="term" value="F:zinc ion binding"/>
    <property type="evidence" value="ECO:0007669"/>
    <property type="project" value="InterPro"/>
</dbReference>
<dbReference type="EC" id="1.1.1.193" evidence="13"/>
<dbReference type="Gene3D" id="3.40.430.10">
    <property type="entry name" value="Dihydrofolate Reductase, subunit A"/>
    <property type="match status" value="1"/>
</dbReference>
<dbReference type="RefSeq" id="WP_151966838.1">
    <property type="nucleotide sequence ID" value="NZ_AP019860.1"/>
</dbReference>
<feature type="binding site" evidence="15">
    <location>
        <position position="286"/>
    </location>
    <ligand>
        <name>substrate</name>
    </ligand>
</feature>
<protein>
    <recommendedName>
        <fullName evidence="13">Riboflavin biosynthesis protein RibD</fullName>
    </recommendedName>
    <domain>
        <recommendedName>
            <fullName evidence="13">Diaminohydroxyphosphoribosylaminopyrimidine deaminase</fullName>
            <shortName evidence="13">DRAP deaminase</shortName>
            <ecNumber evidence="13">3.5.4.26</ecNumber>
        </recommendedName>
        <alternativeName>
            <fullName evidence="13">Riboflavin-specific deaminase</fullName>
        </alternativeName>
    </domain>
    <domain>
        <recommendedName>
            <fullName evidence="13">5-amino-6-(5-phosphoribosylamino)uracil reductase</fullName>
            <ecNumber evidence="13">1.1.1.193</ecNumber>
        </recommendedName>
        <alternativeName>
            <fullName evidence="13">HTP reductase</fullName>
        </alternativeName>
    </domain>
</protein>
<dbReference type="InterPro" id="IPR024072">
    <property type="entry name" value="DHFR-like_dom_sf"/>
</dbReference>
<dbReference type="InterPro" id="IPR050765">
    <property type="entry name" value="Riboflavin_Biosynth_HTPR"/>
</dbReference>
<feature type="binding site" evidence="15">
    <location>
        <position position="166"/>
    </location>
    <ligand>
        <name>substrate</name>
    </ligand>
</feature>
<evidence type="ECO:0000313" key="19">
    <source>
        <dbReference type="Proteomes" id="UP000326354"/>
    </source>
</evidence>
<evidence type="ECO:0000256" key="11">
    <source>
        <dbReference type="ARBA" id="ARBA00023002"/>
    </source>
</evidence>
<feature type="binding site" evidence="15">
    <location>
        <position position="152"/>
    </location>
    <ligand>
        <name>NADP(+)</name>
        <dbReference type="ChEBI" id="CHEBI:58349"/>
    </ligand>
</feature>
<dbReference type="KEGG" id="uam:UABAM_00945"/>
<dbReference type="InterPro" id="IPR002125">
    <property type="entry name" value="CMP_dCMP_dom"/>
</dbReference>
<comment type="catalytic activity">
    <reaction evidence="13">
        <text>2,5-diamino-6-hydroxy-4-(5-phosphoribosylamino)-pyrimidine + H2O + H(+) = 5-amino-6-(5-phospho-D-ribosylamino)uracil + NH4(+)</text>
        <dbReference type="Rhea" id="RHEA:21868"/>
        <dbReference type="ChEBI" id="CHEBI:15377"/>
        <dbReference type="ChEBI" id="CHEBI:15378"/>
        <dbReference type="ChEBI" id="CHEBI:28938"/>
        <dbReference type="ChEBI" id="CHEBI:58453"/>
        <dbReference type="ChEBI" id="CHEBI:58614"/>
        <dbReference type="EC" id="3.5.4.26"/>
    </reaction>
</comment>
<feature type="active site" description="Proton donor" evidence="14">
    <location>
        <position position="50"/>
    </location>
</feature>
<dbReference type="Proteomes" id="UP000326354">
    <property type="component" value="Chromosome"/>
</dbReference>
<dbReference type="EC" id="3.5.4.26" evidence="13"/>
<comment type="pathway">
    <text evidence="2 13">Cofactor biosynthesis; riboflavin biosynthesis; 5-amino-6-(D-ribitylamino)uracil from GTP: step 2/4.</text>
</comment>
<keyword evidence="12" id="KW-0511">Multifunctional enzyme</keyword>
<feature type="binding site" evidence="15">
    <location>
        <position position="205"/>
    </location>
    <ligand>
        <name>substrate</name>
    </ligand>
</feature>
<evidence type="ECO:0000256" key="14">
    <source>
        <dbReference type="PIRSR" id="PIRSR006769-1"/>
    </source>
</evidence>
<dbReference type="UniPathway" id="UPA00275">
    <property type="reaction ID" value="UER00401"/>
</dbReference>